<dbReference type="RefSeq" id="WP_286003047.1">
    <property type="nucleotide sequence ID" value="NZ_CP127295.1"/>
</dbReference>
<keyword evidence="1" id="KW-0472">Membrane</keyword>
<dbReference type="Proteomes" id="UP001239397">
    <property type="component" value="Chromosome"/>
</dbReference>
<proteinExistence type="predicted"/>
<accession>A0A9Y2JZI0</accession>
<keyword evidence="1" id="KW-1133">Transmembrane helix</keyword>
<dbReference type="KEGG" id="amog:QRX60_24140"/>
<feature type="transmembrane region" description="Helical" evidence="1">
    <location>
        <begin position="113"/>
        <end position="133"/>
    </location>
</feature>
<keyword evidence="3" id="KW-1185">Reference proteome</keyword>
<keyword evidence="1" id="KW-0812">Transmembrane</keyword>
<evidence type="ECO:0000256" key="1">
    <source>
        <dbReference type="SAM" id="Phobius"/>
    </source>
</evidence>
<evidence type="ECO:0000313" key="3">
    <source>
        <dbReference type="Proteomes" id="UP001239397"/>
    </source>
</evidence>
<dbReference type="EMBL" id="CP127295">
    <property type="protein sequence ID" value="WIY06790.1"/>
    <property type="molecule type" value="Genomic_DNA"/>
</dbReference>
<evidence type="ECO:0000313" key="2">
    <source>
        <dbReference type="EMBL" id="WIY06790.1"/>
    </source>
</evidence>
<sequence length="134" mass="13956">MGRGKTRKQAESEIYGGAIAIVVLWIASPLGAIFFPVIAVASGLLAGFSLCTMPTWCCAERSRGGPCQGKTRGVFAACDEPSHVDGKGALLRTRAYWLGLARGDYSGSRGARAVYLAGAAILSGLVALIIILLQ</sequence>
<protein>
    <submittedName>
        <fullName evidence="2">Uncharacterized protein</fullName>
    </submittedName>
</protein>
<gene>
    <name evidence="2" type="ORF">QRX60_24140</name>
</gene>
<name>A0A9Y2JZI0_9PSEU</name>
<reference evidence="2 3" key="1">
    <citation type="submission" date="2023-06" db="EMBL/GenBank/DDBJ databases">
        <authorList>
            <person name="Oyuntsetseg B."/>
            <person name="Kim S.B."/>
        </authorList>
    </citation>
    <scope>NUCLEOTIDE SEQUENCE [LARGE SCALE GENOMIC DNA]</scope>
    <source>
        <strain evidence="2 3">4-36</strain>
    </source>
</reference>
<organism evidence="2 3">
    <name type="scientific">Amycolatopsis mongoliensis</name>
    <dbReference type="NCBI Taxonomy" id="715475"/>
    <lineage>
        <taxon>Bacteria</taxon>
        <taxon>Bacillati</taxon>
        <taxon>Actinomycetota</taxon>
        <taxon>Actinomycetes</taxon>
        <taxon>Pseudonocardiales</taxon>
        <taxon>Pseudonocardiaceae</taxon>
        <taxon>Amycolatopsis</taxon>
    </lineage>
</organism>
<dbReference type="AlphaFoldDB" id="A0A9Y2JZI0"/>